<dbReference type="RefSeq" id="WP_354435946.1">
    <property type="nucleotide sequence ID" value="NZ_JBEPLY010000025.1"/>
</dbReference>
<protein>
    <recommendedName>
        <fullName evidence="3">DUF4747 domain-containing protein</fullName>
    </recommendedName>
</protein>
<reference evidence="1 2" key="1">
    <citation type="submission" date="2024-06" db="EMBL/GenBank/DDBJ databases">
        <title>Genomic Encyclopedia of Type Strains, Phase IV (KMG-IV): sequencing the most valuable type-strain genomes for metagenomic binning, comparative biology and taxonomic classification.</title>
        <authorList>
            <person name="Goeker M."/>
        </authorList>
    </citation>
    <scope>NUCLEOTIDE SEQUENCE [LARGE SCALE GENOMIC DNA]</scope>
    <source>
        <strain evidence="1 2">DSM 28102</strain>
    </source>
</reference>
<evidence type="ECO:0008006" key="3">
    <source>
        <dbReference type="Google" id="ProtNLM"/>
    </source>
</evidence>
<dbReference type="Proteomes" id="UP001549164">
    <property type="component" value="Unassembled WGS sequence"/>
</dbReference>
<organism evidence="1 2">
    <name type="scientific">Martelella mangrovi</name>
    <dbReference type="NCBI Taxonomy" id="1397477"/>
    <lineage>
        <taxon>Bacteria</taxon>
        <taxon>Pseudomonadati</taxon>
        <taxon>Pseudomonadota</taxon>
        <taxon>Alphaproteobacteria</taxon>
        <taxon>Hyphomicrobiales</taxon>
        <taxon>Aurantimonadaceae</taxon>
        <taxon>Martelella</taxon>
    </lineage>
</organism>
<accession>A0ABV2IGY5</accession>
<evidence type="ECO:0000313" key="1">
    <source>
        <dbReference type="EMBL" id="MET3602201.1"/>
    </source>
</evidence>
<keyword evidence="2" id="KW-1185">Reference proteome</keyword>
<gene>
    <name evidence="1" type="ORF">ABID12_004170</name>
</gene>
<proteinExistence type="predicted"/>
<comment type="caution">
    <text evidence="1">The sequence shown here is derived from an EMBL/GenBank/DDBJ whole genome shotgun (WGS) entry which is preliminary data.</text>
</comment>
<sequence length="282" mass="32159">MRVFLFRFSLKQRQQRELFERTDSQGQEYTRETWLREKFSKEFKFVHRSNEFFFVPEASEITGIPTRLIVGWVARNRAMKERTAPWDGLDPTEHESWQAALIMIDPTDHADGQKVAMESRPEVGNKPEAILASLAKHISDESPNGPFAVSAFPITIARSFMSFVEENKDKISSITYDVAVPNMFNGTDDFSEEMRNLRDNANISRVKTNLSSEGVITTEGTHLAEIAVHAEQGGGNIKARTIDDKTYNSDDYAASEDVDMEGTEPETPSYWKKIRSFIDKIF</sequence>
<name>A0ABV2IGY5_9HYPH</name>
<evidence type="ECO:0000313" key="2">
    <source>
        <dbReference type="Proteomes" id="UP001549164"/>
    </source>
</evidence>
<dbReference type="EMBL" id="JBEPLY010000025">
    <property type="protein sequence ID" value="MET3602201.1"/>
    <property type="molecule type" value="Genomic_DNA"/>
</dbReference>